<accession>A0A3B1A0D8</accession>
<dbReference type="FunFam" id="1.10.340.30:FF:000009">
    <property type="entry name" value="DNA-3-methyladenine glycosylase I"/>
    <property type="match status" value="1"/>
</dbReference>
<dbReference type="AlphaFoldDB" id="A0A3B1A0D8"/>
<evidence type="ECO:0000256" key="4">
    <source>
        <dbReference type="ARBA" id="ARBA00022833"/>
    </source>
</evidence>
<evidence type="ECO:0000256" key="1">
    <source>
        <dbReference type="ARBA" id="ARBA00022723"/>
    </source>
</evidence>
<dbReference type="InterPro" id="IPR052891">
    <property type="entry name" value="DNA-3mA_glycosylase"/>
</dbReference>
<dbReference type="PANTHER" id="PTHR30037:SF4">
    <property type="entry name" value="DNA-3-METHYLADENINE GLYCOSYLASE I"/>
    <property type="match status" value="1"/>
</dbReference>
<proteinExistence type="predicted"/>
<organism evidence="6">
    <name type="scientific">hydrothermal vent metagenome</name>
    <dbReference type="NCBI Taxonomy" id="652676"/>
    <lineage>
        <taxon>unclassified sequences</taxon>
        <taxon>metagenomes</taxon>
        <taxon>ecological metagenomes</taxon>
    </lineage>
</organism>
<keyword evidence="1" id="KW-0479">Metal-binding</keyword>
<dbReference type="InterPro" id="IPR004597">
    <property type="entry name" value="Tag"/>
</dbReference>
<gene>
    <name evidence="6" type="ORF">MNBD_GAMMA23-1893</name>
</gene>
<evidence type="ECO:0000256" key="3">
    <source>
        <dbReference type="ARBA" id="ARBA00022801"/>
    </source>
</evidence>
<keyword evidence="6" id="KW-0326">Glycosidase</keyword>
<dbReference type="PANTHER" id="PTHR30037">
    <property type="entry name" value="DNA-3-METHYLADENINE GLYCOSYLASE 1"/>
    <property type="match status" value="1"/>
</dbReference>
<dbReference type="SUPFAM" id="SSF48150">
    <property type="entry name" value="DNA-glycosylase"/>
    <property type="match status" value="1"/>
</dbReference>
<dbReference type="Pfam" id="PF03352">
    <property type="entry name" value="Adenine_glyco"/>
    <property type="match status" value="1"/>
</dbReference>
<reference evidence="6" key="1">
    <citation type="submission" date="2018-06" db="EMBL/GenBank/DDBJ databases">
        <authorList>
            <person name="Zhirakovskaya E."/>
        </authorList>
    </citation>
    <scope>NUCLEOTIDE SEQUENCE</scope>
</reference>
<evidence type="ECO:0000313" key="6">
    <source>
        <dbReference type="EMBL" id="VAW94990.1"/>
    </source>
</evidence>
<evidence type="ECO:0000256" key="2">
    <source>
        <dbReference type="ARBA" id="ARBA00022763"/>
    </source>
</evidence>
<dbReference type="NCBIfam" id="TIGR00624">
    <property type="entry name" value="tag"/>
    <property type="match status" value="1"/>
</dbReference>
<dbReference type="GO" id="GO:0008725">
    <property type="term" value="F:DNA-3-methyladenine glycosylase activity"/>
    <property type="evidence" value="ECO:0007669"/>
    <property type="project" value="UniProtKB-EC"/>
</dbReference>
<dbReference type="InterPro" id="IPR005019">
    <property type="entry name" value="Adenine_glyco"/>
</dbReference>
<sequence length="193" mass="22691">MPNKDTTHRCSWCGNDPLYVKYHDTEWGVPIYNDRKLFEKLILEGAQAGLSWITVLKKRAHYRKVFDRFNPEIIARYNKRKIESLLKDAGIIRNRLKVEGTVKNARAFLELREKEGKFKDFIWDFVDGEPIVNKWKSLKQLPATTEISEKMSKTLKKKGFTFVGPTICYSFMQSMGLVNDHTTRCFRHKEVNK</sequence>
<protein>
    <submittedName>
        <fullName evidence="6">DNA-3-methyladenine glycosylase</fullName>
        <ecNumber evidence="6">3.2.2.20</ecNumber>
    </submittedName>
</protein>
<keyword evidence="4" id="KW-0862">Zinc</keyword>
<dbReference type="GO" id="GO:0046872">
    <property type="term" value="F:metal ion binding"/>
    <property type="evidence" value="ECO:0007669"/>
    <property type="project" value="UniProtKB-KW"/>
</dbReference>
<keyword evidence="3 6" id="KW-0378">Hydrolase</keyword>
<keyword evidence="5" id="KW-0234">DNA repair</keyword>
<dbReference type="GO" id="GO:0006284">
    <property type="term" value="P:base-excision repair"/>
    <property type="evidence" value="ECO:0007669"/>
    <property type="project" value="InterPro"/>
</dbReference>
<name>A0A3B1A0D8_9ZZZZ</name>
<dbReference type="InterPro" id="IPR011257">
    <property type="entry name" value="DNA_glycosylase"/>
</dbReference>
<dbReference type="EC" id="3.2.2.20" evidence="6"/>
<keyword evidence="2" id="KW-0227">DNA damage</keyword>
<dbReference type="EMBL" id="UOFT01000041">
    <property type="protein sequence ID" value="VAW94990.1"/>
    <property type="molecule type" value="Genomic_DNA"/>
</dbReference>
<dbReference type="Gene3D" id="1.10.340.30">
    <property type="entry name" value="Hypothetical protein, domain 2"/>
    <property type="match status" value="1"/>
</dbReference>
<evidence type="ECO:0000256" key="5">
    <source>
        <dbReference type="ARBA" id="ARBA00023204"/>
    </source>
</evidence>